<name>A0A6C0D3R6_9ZZZZ</name>
<keyword evidence="1" id="KW-1133">Transmembrane helix</keyword>
<keyword evidence="1" id="KW-0812">Transmembrane</keyword>
<evidence type="ECO:0000256" key="1">
    <source>
        <dbReference type="SAM" id="Phobius"/>
    </source>
</evidence>
<dbReference type="AlphaFoldDB" id="A0A6C0D3R6"/>
<sequence length="77" mass="8878">MDKGFVRYHKLSIAILLFLVAFAIVHVTKPGFLYNKEGGFRPFGLGYRHKTVIPIWLIAIILAILSYLVVLYYLAYM</sequence>
<reference evidence="2" key="1">
    <citation type="journal article" date="2020" name="Nature">
        <title>Giant virus diversity and host interactions through global metagenomics.</title>
        <authorList>
            <person name="Schulz F."/>
            <person name="Roux S."/>
            <person name="Paez-Espino D."/>
            <person name="Jungbluth S."/>
            <person name="Walsh D.A."/>
            <person name="Denef V.J."/>
            <person name="McMahon K.D."/>
            <person name="Konstantinidis K.T."/>
            <person name="Eloe-Fadrosh E.A."/>
            <person name="Kyrpides N.C."/>
            <person name="Woyke T."/>
        </authorList>
    </citation>
    <scope>NUCLEOTIDE SEQUENCE</scope>
    <source>
        <strain evidence="2">GVMAG-M-3300023174-111</strain>
    </source>
</reference>
<proteinExistence type="predicted"/>
<accession>A0A6C0D3R6</accession>
<organism evidence="2">
    <name type="scientific">viral metagenome</name>
    <dbReference type="NCBI Taxonomy" id="1070528"/>
    <lineage>
        <taxon>unclassified sequences</taxon>
        <taxon>metagenomes</taxon>
        <taxon>organismal metagenomes</taxon>
    </lineage>
</organism>
<dbReference type="EMBL" id="MN739531">
    <property type="protein sequence ID" value="QHT11093.1"/>
    <property type="molecule type" value="Genomic_DNA"/>
</dbReference>
<protein>
    <submittedName>
        <fullName evidence="2">Uncharacterized protein</fullName>
    </submittedName>
</protein>
<evidence type="ECO:0000313" key="2">
    <source>
        <dbReference type="EMBL" id="QHT11093.1"/>
    </source>
</evidence>
<keyword evidence="1" id="KW-0472">Membrane</keyword>
<feature type="transmembrane region" description="Helical" evidence="1">
    <location>
        <begin position="51"/>
        <end position="75"/>
    </location>
</feature>